<evidence type="ECO:0000256" key="8">
    <source>
        <dbReference type="ARBA" id="ARBA00049120"/>
    </source>
</evidence>
<keyword evidence="4" id="KW-0808">Transferase</keyword>
<gene>
    <name evidence="10" type="ORF">BX611_1685</name>
</gene>
<comment type="catalytic activity">
    <reaction evidence="8">
        <text>a 2'-deoxycytidine in DNA + S-adenosyl-L-methionine = an N(4)-methyl-2'-deoxycytidine in DNA + S-adenosyl-L-homocysteine + H(+)</text>
        <dbReference type="Rhea" id="RHEA:16857"/>
        <dbReference type="Rhea" id="RHEA-COMP:11369"/>
        <dbReference type="Rhea" id="RHEA-COMP:13674"/>
        <dbReference type="ChEBI" id="CHEBI:15378"/>
        <dbReference type="ChEBI" id="CHEBI:57856"/>
        <dbReference type="ChEBI" id="CHEBI:59789"/>
        <dbReference type="ChEBI" id="CHEBI:85452"/>
        <dbReference type="ChEBI" id="CHEBI:137933"/>
        <dbReference type="EC" id="2.1.1.113"/>
    </reaction>
</comment>
<dbReference type="Proteomes" id="UP000256429">
    <property type="component" value="Unassembled WGS sequence"/>
</dbReference>
<evidence type="ECO:0000313" key="10">
    <source>
        <dbReference type="EMBL" id="REE82142.1"/>
    </source>
</evidence>
<dbReference type="GO" id="GO:0009307">
    <property type="term" value="P:DNA restriction-modification system"/>
    <property type="evidence" value="ECO:0007669"/>
    <property type="project" value="UniProtKB-KW"/>
</dbReference>
<dbReference type="GO" id="GO:0003677">
    <property type="term" value="F:DNA binding"/>
    <property type="evidence" value="ECO:0007669"/>
    <property type="project" value="UniProtKB-KW"/>
</dbReference>
<protein>
    <recommendedName>
        <fullName evidence="2">site-specific DNA-methyltransferase (cytosine-N(4)-specific)</fullName>
        <ecNumber evidence="2">2.1.1.113</ecNumber>
    </recommendedName>
</protein>
<name>A0A3D9S0A5_9FLAO</name>
<dbReference type="Gene3D" id="3.40.50.150">
    <property type="entry name" value="Vaccinia Virus protein VP39"/>
    <property type="match status" value="2"/>
</dbReference>
<comment type="caution">
    <text evidence="10">The sequence shown here is derived from an EMBL/GenBank/DDBJ whole genome shotgun (WGS) entry which is preliminary data.</text>
</comment>
<dbReference type="InterPro" id="IPR029063">
    <property type="entry name" value="SAM-dependent_MTases_sf"/>
</dbReference>
<keyword evidence="11" id="KW-1185">Reference proteome</keyword>
<comment type="similarity">
    <text evidence="1">Belongs to the N(4)/N(6)-methyltransferase family. N(4) subfamily.</text>
</comment>
<evidence type="ECO:0000256" key="4">
    <source>
        <dbReference type="ARBA" id="ARBA00022679"/>
    </source>
</evidence>
<keyword evidence="5" id="KW-0949">S-adenosyl-L-methionine</keyword>
<dbReference type="AlphaFoldDB" id="A0A3D9S0A5"/>
<reference evidence="10 11" key="1">
    <citation type="submission" date="2018-08" db="EMBL/GenBank/DDBJ databases">
        <title>Genomic Encyclopedia of Type Strains, Phase III (KMG-III): the genomes of soil and plant-associated and newly described type strains.</title>
        <authorList>
            <person name="Whitman W."/>
        </authorList>
    </citation>
    <scope>NUCLEOTIDE SEQUENCE [LARGE SCALE GENOMIC DNA]</scope>
    <source>
        <strain evidence="10 11">325-5</strain>
    </source>
</reference>
<evidence type="ECO:0000256" key="2">
    <source>
        <dbReference type="ARBA" id="ARBA00012185"/>
    </source>
</evidence>
<dbReference type="GO" id="GO:0008170">
    <property type="term" value="F:N-methyltransferase activity"/>
    <property type="evidence" value="ECO:0007669"/>
    <property type="project" value="InterPro"/>
</dbReference>
<dbReference type="RefSeq" id="WP_162879988.1">
    <property type="nucleotide sequence ID" value="NZ_QTTQ01000010.1"/>
</dbReference>
<evidence type="ECO:0000313" key="11">
    <source>
        <dbReference type="Proteomes" id="UP000256429"/>
    </source>
</evidence>
<dbReference type="InterPro" id="IPR017985">
    <property type="entry name" value="MeTrfase_CN4_CS"/>
</dbReference>
<evidence type="ECO:0000256" key="5">
    <source>
        <dbReference type="ARBA" id="ARBA00022691"/>
    </source>
</evidence>
<evidence type="ECO:0000256" key="6">
    <source>
        <dbReference type="ARBA" id="ARBA00022747"/>
    </source>
</evidence>
<evidence type="ECO:0000256" key="3">
    <source>
        <dbReference type="ARBA" id="ARBA00022603"/>
    </source>
</evidence>
<dbReference type="Pfam" id="PF01555">
    <property type="entry name" value="N6_N4_Mtase"/>
    <property type="match status" value="1"/>
</dbReference>
<dbReference type="PROSITE" id="PS00093">
    <property type="entry name" value="N4_MTASE"/>
    <property type="match status" value="1"/>
</dbReference>
<sequence>MIKEKLISPNKLPFLQSQILQIIYIDISLNQKTSLENIYKVTDYKPNSKILNDAIKALNTKKFLIGDLDKGYAIPEERLGLFNSIIKKNDYVHKIYSENILSLEYSNRRRKNKLHNKTTLFNNDNHSNSTISQYNNGGICHRWYNYLEDFPYYLIEEKIKEYGLNESSLIVEPFAGSGTTNVSSKMFNIRSYGFDANPLMAFISEVKTNWDIDLTTFKKEVLRISKKFLKDIHHFDTLNIDKDFLDKMPKKELNQWLSLGLQKEVVLLKNHIKTIKNKGIRKLLLLSMSRSALDASFVAFCPGTTFYPFRDKDEFWDIFTDKVVEVYNDLIKLQQLNIDFKDVQIINDSCLNASKYIEQKSIDFLVTSPPYPNDLEYTRQTRLELYLLDFVENMDDVQQIKRKMVKGSTKLIYKESNSAEHIKKFKSVMEISDLIYEQTKDKNWGFDYPRMVREYFGDMYLCLKEFLPLMKEDGHFLLVVGDQTIKGVYIPVCDILIEMANKLGYSEGKKELFRIRRSTGHNVDLPEEIVILKK</sequence>
<dbReference type="GO" id="GO:0015667">
    <property type="term" value="F:site-specific DNA-methyltransferase (cytosine-N4-specific) activity"/>
    <property type="evidence" value="ECO:0007669"/>
    <property type="project" value="UniProtKB-EC"/>
</dbReference>
<dbReference type="EMBL" id="QTTQ01000010">
    <property type="protein sequence ID" value="REE82142.1"/>
    <property type="molecule type" value="Genomic_DNA"/>
</dbReference>
<dbReference type="InterPro" id="IPR002941">
    <property type="entry name" value="DNA_methylase_N4/N6"/>
</dbReference>
<accession>A0A3D9S0A5</accession>
<evidence type="ECO:0000259" key="9">
    <source>
        <dbReference type="Pfam" id="PF01555"/>
    </source>
</evidence>
<evidence type="ECO:0000256" key="7">
    <source>
        <dbReference type="ARBA" id="ARBA00023125"/>
    </source>
</evidence>
<organism evidence="10 11">
    <name type="scientific">Lutibacter oceani</name>
    <dbReference type="NCBI Taxonomy" id="1853311"/>
    <lineage>
        <taxon>Bacteria</taxon>
        <taxon>Pseudomonadati</taxon>
        <taxon>Bacteroidota</taxon>
        <taxon>Flavobacteriia</taxon>
        <taxon>Flavobacteriales</taxon>
        <taxon>Flavobacteriaceae</taxon>
        <taxon>Lutibacter</taxon>
    </lineage>
</organism>
<dbReference type="GO" id="GO:0032259">
    <property type="term" value="P:methylation"/>
    <property type="evidence" value="ECO:0007669"/>
    <property type="project" value="UniProtKB-KW"/>
</dbReference>
<dbReference type="EC" id="2.1.1.113" evidence="2"/>
<keyword evidence="3" id="KW-0489">Methyltransferase</keyword>
<evidence type="ECO:0000256" key="1">
    <source>
        <dbReference type="ARBA" id="ARBA00010203"/>
    </source>
</evidence>
<feature type="domain" description="DNA methylase N-4/N-6" evidence="9">
    <location>
        <begin position="99"/>
        <end position="198"/>
    </location>
</feature>
<keyword evidence="6" id="KW-0680">Restriction system</keyword>
<dbReference type="SUPFAM" id="SSF53335">
    <property type="entry name" value="S-adenosyl-L-methionine-dependent methyltransferases"/>
    <property type="match status" value="2"/>
</dbReference>
<proteinExistence type="inferred from homology"/>
<keyword evidence="7" id="KW-0238">DNA-binding</keyword>